<feature type="binding site" evidence="12">
    <location>
        <position position="71"/>
    </location>
    <ligand>
        <name>Mg(2+)</name>
        <dbReference type="ChEBI" id="CHEBI:18420"/>
    </ligand>
</feature>
<comment type="pathway">
    <text evidence="1 12">Pyrimidine metabolism; CTP biosynthesis via de novo pathway; CTP from UDP: step 2/2.</text>
</comment>
<comment type="catalytic activity">
    <reaction evidence="12">
        <text>L-glutamine + H2O = L-glutamate + NH4(+)</text>
        <dbReference type="Rhea" id="RHEA:15889"/>
        <dbReference type="ChEBI" id="CHEBI:15377"/>
        <dbReference type="ChEBI" id="CHEBI:28938"/>
        <dbReference type="ChEBI" id="CHEBI:29985"/>
        <dbReference type="ChEBI" id="CHEBI:58359"/>
    </reaction>
</comment>
<comment type="function">
    <text evidence="11 12">Catalyzes the ATP-dependent amination of UTP to CTP with either L-glutamine or ammonia as the source of nitrogen. Regulates intracellular CTP levels through interactions with the four ribonucleotide triphosphates.</text>
</comment>
<proteinExistence type="inferred from homology"/>
<feature type="binding site" evidence="12">
    <location>
        <position position="353"/>
    </location>
    <ligand>
        <name>L-glutamine</name>
        <dbReference type="ChEBI" id="CHEBI:58359"/>
    </ligand>
</feature>
<dbReference type="SUPFAM" id="SSF52540">
    <property type="entry name" value="P-loop containing nucleoside triphosphate hydrolases"/>
    <property type="match status" value="1"/>
</dbReference>
<evidence type="ECO:0000256" key="3">
    <source>
        <dbReference type="ARBA" id="ARBA00022598"/>
    </source>
</evidence>
<dbReference type="InterPro" id="IPR017456">
    <property type="entry name" value="CTP_synthase_N"/>
</dbReference>
<dbReference type="GeneID" id="45124511"/>
<dbReference type="GO" id="GO:0005524">
    <property type="term" value="F:ATP binding"/>
    <property type="evidence" value="ECO:0007669"/>
    <property type="project" value="UniProtKB-KW"/>
</dbReference>
<evidence type="ECO:0000256" key="2">
    <source>
        <dbReference type="ARBA" id="ARBA00007533"/>
    </source>
</evidence>
<organism evidence="15 16">
    <name type="scientific">Brucella melitensis</name>
    <dbReference type="NCBI Taxonomy" id="29459"/>
    <lineage>
        <taxon>Bacteria</taxon>
        <taxon>Pseudomonadati</taxon>
        <taxon>Pseudomonadota</taxon>
        <taxon>Alphaproteobacteria</taxon>
        <taxon>Hyphomicrobiales</taxon>
        <taxon>Brucellaceae</taxon>
        <taxon>Brucella/Ochrobactrum group</taxon>
        <taxon>Brucella</taxon>
    </lineage>
</organism>
<dbReference type="PROSITE" id="PS51273">
    <property type="entry name" value="GATASE_TYPE_1"/>
    <property type="match status" value="1"/>
</dbReference>
<comment type="caution">
    <text evidence="15">The sequence shown here is derived from an EMBL/GenBank/DDBJ whole genome shotgun (WGS) entry which is preliminary data.</text>
</comment>
<keyword evidence="3 12" id="KW-0436">Ligase</keyword>
<protein>
    <recommendedName>
        <fullName evidence="12">CTP synthase</fullName>
        <ecNumber evidence="12">6.3.4.2</ecNumber>
    </recommendedName>
    <alternativeName>
        <fullName evidence="12">Cytidine 5'-triphosphate synthase</fullName>
    </alternativeName>
    <alternativeName>
        <fullName evidence="12">Cytidine triphosphate synthetase</fullName>
        <shortName evidence="12">CTP synthetase</shortName>
        <shortName evidence="12">CTPS</shortName>
    </alternativeName>
    <alternativeName>
        <fullName evidence="12">UTP--ammonia ligase</fullName>
    </alternativeName>
</protein>
<evidence type="ECO:0000256" key="12">
    <source>
        <dbReference type="HAMAP-Rule" id="MF_01227"/>
    </source>
</evidence>
<feature type="binding site" evidence="12">
    <location>
        <position position="240"/>
    </location>
    <ligand>
        <name>ATP</name>
        <dbReference type="ChEBI" id="CHEBI:30616"/>
    </ligand>
</feature>
<comment type="subunit">
    <text evidence="12">Homotetramer.</text>
</comment>
<keyword evidence="8 12" id="KW-0315">Glutamine amidotransferase</keyword>
<keyword evidence="6 12" id="KW-0067">ATP-binding</keyword>
<feature type="active site" evidence="12">
    <location>
        <position position="514"/>
    </location>
</feature>
<dbReference type="NCBIfam" id="TIGR00337">
    <property type="entry name" value="PyrG"/>
    <property type="match status" value="1"/>
</dbReference>
<feature type="binding site" evidence="12">
    <location>
        <begin position="14"/>
        <end position="19"/>
    </location>
    <ligand>
        <name>ATP</name>
        <dbReference type="ChEBI" id="CHEBI:30616"/>
    </ligand>
</feature>
<comment type="catalytic activity">
    <reaction evidence="10 12">
        <text>UTP + L-glutamine + ATP + H2O = CTP + L-glutamate + ADP + phosphate + 2 H(+)</text>
        <dbReference type="Rhea" id="RHEA:26426"/>
        <dbReference type="ChEBI" id="CHEBI:15377"/>
        <dbReference type="ChEBI" id="CHEBI:15378"/>
        <dbReference type="ChEBI" id="CHEBI:29985"/>
        <dbReference type="ChEBI" id="CHEBI:30616"/>
        <dbReference type="ChEBI" id="CHEBI:37563"/>
        <dbReference type="ChEBI" id="CHEBI:43474"/>
        <dbReference type="ChEBI" id="CHEBI:46398"/>
        <dbReference type="ChEBI" id="CHEBI:58359"/>
        <dbReference type="ChEBI" id="CHEBI:456216"/>
        <dbReference type="EC" id="6.3.4.2"/>
    </reaction>
</comment>
<keyword evidence="5 12" id="KW-0547">Nucleotide-binding</keyword>
<comment type="activity regulation">
    <text evidence="12">Allosterically activated by GTP, when glutamine is the substrate; GTP has no effect on the reaction when ammonia is the substrate. The allosteric effector GTP functions by stabilizing the protein conformation that binds the tetrahedral intermediate(s) formed during glutamine hydrolysis. Inhibited by the product CTP, via allosteric rather than competitive inhibition.</text>
</comment>
<feature type="binding site" evidence="12">
    <location>
        <begin position="381"/>
        <end position="384"/>
    </location>
    <ligand>
        <name>L-glutamine</name>
        <dbReference type="ChEBI" id="CHEBI:58359"/>
    </ligand>
</feature>
<dbReference type="Gene3D" id="3.40.50.300">
    <property type="entry name" value="P-loop containing nucleotide triphosphate hydrolases"/>
    <property type="match status" value="1"/>
</dbReference>
<feature type="binding site" evidence="12">
    <location>
        <begin position="186"/>
        <end position="191"/>
    </location>
    <ligand>
        <name>CTP</name>
        <dbReference type="ChEBI" id="CHEBI:37563"/>
        <note>allosteric inhibitor</note>
    </ligand>
</feature>
<dbReference type="Gene3D" id="3.40.50.880">
    <property type="match status" value="1"/>
</dbReference>
<evidence type="ECO:0000313" key="15">
    <source>
        <dbReference type="EMBL" id="OZV60130.1"/>
    </source>
</evidence>
<evidence type="ECO:0000256" key="1">
    <source>
        <dbReference type="ARBA" id="ARBA00005171"/>
    </source>
</evidence>
<dbReference type="RefSeq" id="WP_004685676.1">
    <property type="nucleotide sequence ID" value="NZ_CAKLDP010000009.1"/>
</dbReference>
<feature type="binding site" evidence="12">
    <location>
        <position position="222"/>
    </location>
    <ligand>
        <name>UTP</name>
        <dbReference type="ChEBI" id="CHEBI:46398"/>
    </ligand>
</feature>
<keyword evidence="4 12" id="KW-0479">Metal-binding</keyword>
<feature type="region of interest" description="Amidoligase domain" evidence="12">
    <location>
        <begin position="1"/>
        <end position="265"/>
    </location>
</feature>
<comment type="catalytic activity">
    <reaction evidence="12">
        <text>UTP + NH4(+) + ATP = CTP + ADP + phosphate + 2 H(+)</text>
        <dbReference type="Rhea" id="RHEA:16597"/>
        <dbReference type="ChEBI" id="CHEBI:15378"/>
        <dbReference type="ChEBI" id="CHEBI:28938"/>
        <dbReference type="ChEBI" id="CHEBI:30616"/>
        <dbReference type="ChEBI" id="CHEBI:37563"/>
        <dbReference type="ChEBI" id="CHEBI:43474"/>
        <dbReference type="ChEBI" id="CHEBI:46398"/>
        <dbReference type="ChEBI" id="CHEBI:456216"/>
    </reaction>
</comment>
<dbReference type="Proteomes" id="UP000216335">
    <property type="component" value="Unassembled WGS sequence"/>
</dbReference>
<feature type="domain" description="Glutamine amidotransferase" evidence="13">
    <location>
        <begin position="301"/>
        <end position="533"/>
    </location>
</feature>
<dbReference type="AlphaFoldDB" id="A0AB36PVR0"/>
<feature type="binding site" evidence="12">
    <location>
        <position position="71"/>
    </location>
    <ligand>
        <name>ATP</name>
        <dbReference type="ChEBI" id="CHEBI:30616"/>
    </ligand>
</feature>
<dbReference type="SUPFAM" id="SSF52317">
    <property type="entry name" value="Class I glutamine amidotransferase-like"/>
    <property type="match status" value="1"/>
</dbReference>
<dbReference type="GO" id="GO:0046872">
    <property type="term" value="F:metal ion binding"/>
    <property type="evidence" value="ECO:0007669"/>
    <property type="project" value="UniProtKB-KW"/>
</dbReference>
<evidence type="ECO:0000256" key="8">
    <source>
        <dbReference type="ARBA" id="ARBA00022962"/>
    </source>
</evidence>
<keyword evidence="9 12" id="KW-0665">Pyrimidine biosynthesis</keyword>
<evidence type="ECO:0000256" key="10">
    <source>
        <dbReference type="ARBA" id="ARBA00047781"/>
    </source>
</evidence>
<evidence type="ECO:0000256" key="7">
    <source>
        <dbReference type="ARBA" id="ARBA00022842"/>
    </source>
</evidence>
<dbReference type="GO" id="GO:0003883">
    <property type="term" value="F:CTP synthase activity"/>
    <property type="evidence" value="ECO:0007669"/>
    <property type="project" value="UniProtKB-UniRule"/>
</dbReference>
<dbReference type="GO" id="GO:0097268">
    <property type="term" value="C:cytoophidium"/>
    <property type="evidence" value="ECO:0007669"/>
    <property type="project" value="UniProtKB-ARBA"/>
</dbReference>
<feature type="domain" description="CTP synthase N-terminal" evidence="14">
    <location>
        <begin position="3"/>
        <end position="264"/>
    </location>
</feature>
<dbReference type="InterPro" id="IPR027417">
    <property type="entry name" value="P-loop_NTPase"/>
</dbReference>
<dbReference type="GO" id="GO:0044210">
    <property type="term" value="P:'de novo' CTP biosynthetic process"/>
    <property type="evidence" value="ECO:0007669"/>
    <property type="project" value="UniProtKB-UniRule"/>
</dbReference>
<feature type="binding site" evidence="12">
    <location>
        <position position="469"/>
    </location>
    <ligand>
        <name>L-glutamine</name>
        <dbReference type="ChEBI" id="CHEBI:58359"/>
    </ligand>
</feature>
<comment type="miscellaneous">
    <text evidence="12">CTPSs have evolved a hybrid strategy for distinguishing between UTP and CTP. The overlapping regions of the product feedback inhibitory and substrate sites recognize a common feature in both compounds, the triphosphate moiety. To differentiate isosteric substrate and product pyrimidine rings, an additional pocket far from the expected kinase/ligase catalytic site, specifically recognizes the cytosine and ribose portions of the product inhibitor.</text>
</comment>
<dbReference type="FunFam" id="3.40.50.880:FF:000002">
    <property type="entry name" value="CTP synthase"/>
    <property type="match status" value="1"/>
</dbReference>
<dbReference type="HAMAP" id="MF_01227">
    <property type="entry name" value="PyrG"/>
    <property type="match status" value="1"/>
</dbReference>
<gene>
    <name evidence="12" type="primary">pyrG</name>
    <name evidence="15" type="ORF">BI318_11150</name>
</gene>
<feature type="binding site" evidence="12">
    <location>
        <position position="222"/>
    </location>
    <ligand>
        <name>CTP</name>
        <dbReference type="ChEBI" id="CHEBI:37563"/>
        <note>allosteric inhibitor</note>
    </ligand>
</feature>
<comment type="similarity">
    <text evidence="2 12">Belongs to the CTP synthase family.</text>
</comment>
<feature type="binding site" evidence="12">
    <location>
        <position position="404"/>
    </location>
    <ligand>
        <name>L-glutamine</name>
        <dbReference type="ChEBI" id="CHEBI:58359"/>
    </ligand>
</feature>
<evidence type="ECO:0000256" key="6">
    <source>
        <dbReference type="ARBA" id="ARBA00022840"/>
    </source>
</evidence>
<dbReference type="GO" id="GO:0042802">
    <property type="term" value="F:identical protein binding"/>
    <property type="evidence" value="ECO:0007669"/>
    <property type="project" value="TreeGrafter"/>
</dbReference>
<dbReference type="CDD" id="cd01746">
    <property type="entry name" value="GATase1_CTP_Synthase"/>
    <property type="match status" value="1"/>
</dbReference>
<feature type="binding site" evidence="12">
    <location>
        <position position="13"/>
    </location>
    <ligand>
        <name>CTP</name>
        <dbReference type="ChEBI" id="CHEBI:37563"/>
        <note>allosteric inhibitor</note>
    </ligand>
</feature>
<feature type="binding site" evidence="12">
    <location>
        <begin position="186"/>
        <end position="191"/>
    </location>
    <ligand>
        <name>UTP</name>
        <dbReference type="ChEBI" id="CHEBI:46398"/>
    </ligand>
</feature>
<dbReference type="Pfam" id="PF00117">
    <property type="entry name" value="GATase"/>
    <property type="match status" value="1"/>
</dbReference>
<feature type="binding site" evidence="12">
    <location>
        <position position="139"/>
    </location>
    <ligand>
        <name>Mg(2+)</name>
        <dbReference type="ChEBI" id="CHEBI:18420"/>
    </ligand>
</feature>
<feature type="binding site" evidence="12">
    <location>
        <begin position="146"/>
        <end position="148"/>
    </location>
    <ligand>
        <name>CTP</name>
        <dbReference type="ChEBI" id="CHEBI:37563"/>
        <note>allosteric inhibitor</note>
    </ligand>
</feature>
<reference evidence="15 16" key="1">
    <citation type="submission" date="2017-05" db="EMBL/GenBank/DDBJ databases">
        <title>The genome sequence of the facultative intracellular pathogen Brucella melitensis KIV-L.</title>
        <authorList>
            <person name="Pisarenko S."/>
            <person name="Kovalev D."/>
            <person name="Khachaturova A."/>
            <person name="Kulichenko A."/>
        </authorList>
    </citation>
    <scope>NUCLEOTIDE SEQUENCE [LARGE SCALE GENOMIC DNA]</scope>
    <source>
        <strain evidence="15 16">KIV-L</strain>
    </source>
</reference>
<dbReference type="PANTHER" id="PTHR11550:SF0">
    <property type="entry name" value="CTP SYNTHASE-RELATED"/>
    <property type="match status" value="1"/>
</dbReference>
<dbReference type="FunFam" id="3.40.50.300:FF:000009">
    <property type="entry name" value="CTP synthase"/>
    <property type="match status" value="1"/>
</dbReference>
<comment type="caution">
    <text evidence="12">Lacks conserved residue(s) required for the propagation of feature annotation.</text>
</comment>
<dbReference type="InterPro" id="IPR004468">
    <property type="entry name" value="CTP_synthase"/>
</dbReference>
<evidence type="ECO:0000259" key="14">
    <source>
        <dbReference type="Pfam" id="PF06418"/>
    </source>
</evidence>
<dbReference type="SMR" id="A0AB36PVR0"/>
<feature type="active site" evidence="12">
    <location>
        <position position="516"/>
    </location>
</feature>
<feature type="active site" description="Nucleophile; for glutamine hydrolysis" evidence="12">
    <location>
        <position position="380"/>
    </location>
</feature>
<dbReference type="InterPro" id="IPR029062">
    <property type="entry name" value="Class_I_gatase-like"/>
</dbReference>
<evidence type="ECO:0000259" key="13">
    <source>
        <dbReference type="Pfam" id="PF00117"/>
    </source>
</evidence>
<dbReference type="GO" id="GO:0005829">
    <property type="term" value="C:cytosol"/>
    <property type="evidence" value="ECO:0007669"/>
    <property type="project" value="TreeGrafter"/>
</dbReference>
<feature type="binding site" evidence="12">
    <location>
        <position position="13"/>
    </location>
    <ligand>
        <name>UTP</name>
        <dbReference type="ChEBI" id="CHEBI:46398"/>
    </ligand>
</feature>
<dbReference type="CDD" id="cd03113">
    <property type="entry name" value="CTPS_N"/>
    <property type="match status" value="1"/>
</dbReference>
<dbReference type="EC" id="6.3.4.2" evidence="12"/>
<evidence type="ECO:0000256" key="4">
    <source>
        <dbReference type="ARBA" id="ARBA00022723"/>
    </source>
</evidence>
<name>A0AB36PVR0_BRUML</name>
<evidence type="ECO:0000256" key="11">
    <source>
        <dbReference type="ARBA" id="ARBA00059148"/>
    </source>
</evidence>
<accession>A0AB36PVR0</accession>
<dbReference type="InterPro" id="IPR017926">
    <property type="entry name" value="GATASE"/>
</dbReference>
<dbReference type="NCBIfam" id="NF003792">
    <property type="entry name" value="PRK05380.1"/>
    <property type="match status" value="1"/>
</dbReference>
<feature type="binding site" evidence="12">
    <location>
        <position position="54"/>
    </location>
    <ligand>
        <name>L-glutamine</name>
        <dbReference type="ChEBI" id="CHEBI:58359"/>
    </ligand>
</feature>
<keyword evidence="7 12" id="KW-0460">Magnesium</keyword>
<evidence type="ECO:0000256" key="5">
    <source>
        <dbReference type="ARBA" id="ARBA00022741"/>
    </source>
</evidence>
<dbReference type="PANTHER" id="PTHR11550">
    <property type="entry name" value="CTP SYNTHASE"/>
    <property type="match status" value="1"/>
</dbReference>
<dbReference type="InterPro" id="IPR033828">
    <property type="entry name" value="GATase1_CTP_Synthase"/>
</dbReference>
<evidence type="ECO:0000256" key="9">
    <source>
        <dbReference type="ARBA" id="ARBA00022975"/>
    </source>
</evidence>
<sequence>MARYVFITGGVVSSLGKGIAAAALAALLQARGYRVRIRKLDPYLNVDPGTMSPYQHGEVFVTDDGAETDLDLGHYERFTGRPANQQDNITTGRIYRNIIEKERRGDYLGATVQVIPHVTDEIKNFVLEGNEDYDFVLCEIGGTVGDIEAMPFLEAIRQLGNELPRGTAVYIHLTLMPYIPAAGELKTKPTQHSVKELRSIGIAPDILLVRADREIPESERRKLSLFCNVRESAVIQALDVATIYDVPIAYHKEGLDSEVLSAFGIDPAPKPRMDRWEEVSHRLHNPEGEVTIAVVGKYTGLKDAYKSLIEALHHGGLANKVKVNLDWIEAEVFESEDPAPYLEKVHGILVPGGFGERGAEGKILAAKFARERKVPYFGICFGMQMACIEAARNLVGIEDASSSEFGPTREPVVGLMTEWLKGNMLEKRAAAGDLGGTMRLGAYEAVLKPDSKIAQIYGSTDIHERHRHRYEVNIDYKDRLEAAGLNFAGMSPDGVLPETVEYADHPWFIGVQYHPELKSRPFEPHPLFASFIEAAIEQSRLV</sequence>
<dbReference type="Pfam" id="PF06418">
    <property type="entry name" value="CTP_synth_N"/>
    <property type="match status" value="1"/>
</dbReference>
<evidence type="ECO:0000313" key="16">
    <source>
        <dbReference type="Proteomes" id="UP000216335"/>
    </source>
</evidence>
<dbReference type="EMBL" id="NGJQ01000010">
    <property type="protein sequence ID" value="OZV60130.1"/>
    <property type="molecule type" value="Genomic_DNA"/>
</dbReference>
<dbReference type="GO" id="GO:0019856">
    <property type="term" value="P:pyrimidine nucleobase biosynthetic process"/>
    <property type="evidence" value="ECO:0007669"/>
    <property type="project" value="TreeGrafter"/>
</dbReference>